<sequence>MSKANSEVAQWRTKYETDATQRTEELEESKKKLAQRLQEADEQVEAVNSKCASLEKTKQRLQGEVEDLMIDVERANGLAANLDKKQRNFDKCCGALRHLAKIEALRICSGGLRIAGVGTQPFRSQ</sequence>
<dbReference type="Pfam" id="PF01576">
    <property type="entry name" value="Myosin_tail_1"/>
    <property type="match status" value="1"/>
</dbReference>
<feature type="region of interest" description="Disordered" evidence="2">
    <location>
        <begin position="1"/>
        <end position="27"/>
    </location>
</feature>
<dbReference type="AlphaFoldDB" id="A0AAN9HF59"/>
<evidence type="ECO:0000313" key="5">
    <source>
        <dbReference type="Proteomes" id="UP001364617"/>
    </source>
</evidence>
<dbReference type="EMBL" id="JAYKXH010000003">
    <property type="protein sequence ID" value="KAK7173196.1"/>
    <property type="molecule type" value="Genomic_DNA"/>
</dbReference>
<feature type="domain" description="Myosin tail" evidence="3">
    <location>
        <begin position="2"/>
        <end position="93"/>
    </location>
</feature>
<dbReference type="Proteomes" id="UP001364617">
    <property type="component" value="Unassembled WGS sequence"/>
</dbReference>
<dbReference type="GO" id="GO:0016459">
    <property type="term" value="C:myosin complex"/>
    <property type="evidence" value="ECO:0007669"/>
    <property type="project" value="InterPro"/>
</dbReference>
<dbReference type="InterPro" id="IPR002928">
    <property type="entry name" value="Myosin_tail"/>
</dbReference>
<proteinExistence type="predicted"/>
<reference evidence="4 5" key="1">
    <citation type="submission" date="2024-02" db="EMBL/GenBank/DDBJ databases">
        <title>Chromosome-level genome assembly of the Eurasian Minnow (Phoxinus phoxinus).</title>
        <authorList>
            <person name="Oriowo T.O."/>
            <person name="Martin S."/>
            <person name="Stange M."/>
            <person name="Chrysostomakis Y."/>
            <person name="Brown T."/>
            <person name="Winkler S."/>
            <person name="Kukowka S."/>
            <person name="Myers E.W."/>
            <person name="Bohne A."/>
        </authorList>
    </citation>
    <scope>NUCLEOTIDE SEQUENCE [LARGE SCALE GENOMIC DNA]</scope>
    <source>
        <strain evidence="4">ZFMK-TIS-60720</strain>
        <tissue evidence="4">Whole Organism</tissue>
    </source>
</reference>
<name>A0AAN9HF59_9TELE</name>
<accession>A0AAN9HF59</accession>
<comment type="caution">
    <text evidence="4">The sequence shown here is derived from an EMBL/GenBank/DDBJ whole genome shotgun (WGS) entry which is preliminary data.</text>
</comment>
<dbReference type="Gene3D" id="1.20.5.340">
    <property type="match status" value="1"/>
</dbReference>
<feature type="compositionally biased region" description="Basic and acidic residues" evidence="2">
    <location>
        <begin position="13"/>
        <end position="27"/>
    </location>
</feature>
<keyword evidence="5" id="KW-1185">Reference proteome</keyword>
<gene>
    <name evidence="4" type="ORF">R3I93_003116</name>
</gene>
<dbReference type="SUPFAM" id="SSF90257">
    <property type="entry name" value="Myosin rod fragments"/>
    <property type="match status" value="1"/>
</dbReference>
<evidence type="ECO:0000313" key="4">
    <source>
        <dbReference type="EMBL" id="KAK7173196.1"/>
    </source>
</evidence>
<evidence type="ECO:0000259" key="3">
    <source>
        <dbReference type="Pfam" id="PF01576"/>
    </source>
</evidence>
<dbReference type="FunFam" id="1.20.5.340:FF:000003">
    <property type="entry name" value="Myosin heavy chain"/>
    <property type="match status" value="1"/>
</dbReference>
<evidence type="ECO:0000256" key="1">
    <source>
        <dbReference type="ARBA" id="ARBA00023054"/>
    </source>
</evidence>
<keyword evidence="1" id="KW-0175">Coiled coil</keyword>
<organism evidence="4 5">
    <name type="scientific">Phoxinus phoxinus</name>
    <name type="common">Eurasian minnow</name>
    <dbReference type="NCBI Taxonomy" id="58324"/>
    <lineage>
        <taxon>Eukaryota</taxon>
        <taxon>Metazoa</taxon>
        <taxon>Chordata</taxon>
        <taxon>Craniata</taxon>
        <taxon>Vertebrata</taxon>
        <taxon>Euteleostomi</taxon>
        <taxon>Actinopterygii</taxon>
        <taxon>Neopterygii</taxon>
        <taxon>Teleostei</taxon>
        <taxon>Ostariophysi</taxon>
        <taxon>Cypriniformes</taxon>
        <taxon>Leuciscidae</taxon>
        <taxon>Phoxininae</taxon>
        <taxon>Phoxinus</taxon>
    </lineage>
</organism>
<evidence type="ECO:0000256" key="2">
    <source>
        <dbReference type="SAM" id="MobiDB-lite"/>
    </source>
</evidence>
<protein>
    <recommendedName>
        <fullName evidence="3">Myosin tail domain-containing protein</fullName>
    </recommendedName>
</protein>